<accession>A0A074J7K3</accession>
<proteinExistence type="predicted"/>
<dbReference type="InterPro" id="IPR001763">
    <property type="entry name" value="Rhodanese-like_dom"/>
</dbReference>
<dbReference type="Gene3D" id="3.40.250.10">
    <property type="entry name" value="Rhodanese-like domain"/>
    <property type="match status" value="1"/>
</dbReference>
<feature type="signal peptide" evidence="1">
    <location>
        <begin position="1"/>
        <end position="20"/>
    </location>
</feature>
<name>A0A074J7K3_9RHOB</name>
<dbReference type="PANTHER" id="PTHR43031:SF16">
    <property type="entry name" value="OXIDOREDUCTASE"/>
    <property type="match status" value="1"/>
</dbReference>
<dbReference type="STRING" id="1353537.TP2_10300"/>
<evidence type="ECO:0000256" key="1">
    <source>
        <dbReference type="SAM" id="SignalP"/>
    </source>
</evidence>
<dbReference type="EMBL" id="AUND01000034">
    <property type="protein sequence ID" value="KEO51860.1"/>
    <property type="molecule type" value="Genomic_DNA"/>
</dbReference>
<dbReference type="InterPro" id="IPR050229">
    <property type="entry name" value="GlpE_sulfurtransferase"/>
</dbReference>
<dbReference type="AlphaFoldDB" id="A0A074J7K3"/>
<comment type="caution">
    <text evidence="3">The sequence shown here is derived from an EMBL/GenBank/DDBJ whole genome shotgun (WGS) entry which is preliminary data.</text>
</comment>
<dbReference type="PROSITE" id="PS50206">
    <property type="entry name" value="RHODANESE_3"/>
    <property type="match status" value="1"/>
</dbReference>
<sequence>MIRNLIAASLFALTATPALAQDNLAAIEAMNEYLMFSEEFDGIILPEQIDEAIFNSVQFIDVRTPDEFETGSIPGAVNIGWREVLDRIDEIPETQKTIVFCNTGARSSQATFALRVAGRKNVVVMQNGFDGWKEWAAYKPE</sequence>
<evidence type="ECO:0000313" key="4">
    <source>
        <dbReference type="Proteomes" id="UP000027432"/>
    </source>
</evidence>
<protein>
    <recommendedName>
        <fullName evidence="2">Rhodanese domain-containing protein</fullName>
    </recommendedName>
</protein>
<dbReference type="InterPro" id="IPR036873">
    <property type="entry name" value="Rhodanese-like_dom_sf"/>
</dbReference>
<gene>
    <name evidence="3" type="ORF">TP2_10300</name>
</gene>
<dbReference type="SUPFAM" id="SSF52821">
    <property type="entry name" value="Rhodanese/Cell cycle control phosphatase"/>
    <property type="match status" value="1"/>
</dbReference>
<dbReference type="PANTHER" id="PTHR43031">
    <property type="entry name" value="FAD-DEPENDENT OXIDOREDUCTASE"/>
    <property type="match status" value="1"/>
</dbReference>
<evidence type="ECO:0000259" key="2">
    <source>
        <dbReference type="PROSITE" id="PS50206"/>
    </source>
</evidence>
<evidence type="ECO:0000313" key="3">
    <source>
        <dbReference type="EMBL" id="KEO51860.1"/>
    </source>
</evidence>
<dbReference type="Pfam" id="PF00581">
    <property type="entry name" value="Rhodanese"/>
    <property type="match status" value="1"/>
</dbReference>
<organism evidence="3 4">
    <name type="scientific">Thioclava pacifica DSM 10166</name>
    <dbReference type="NCBI Taxonomy" id="1353537"/>
    <lineage>
        <taxon>Bacteria</taxon>
        <taxon>Pseudomonadati</taxon>
        <taxon>Pseudomonadota</taxon>
        <taxon>Alphaproteobacteria</taxon>
        <taxon>Rhodobacterales</taxon>
        <taxon>Paracoccaceae</taxon>
        <taxon>Thioclava</taxon>
    </lineage>
</organism>
<dbReference type="SMART" id="SM00450">
    <property type="entry name" value="RHOD"/>
    <property type="match status" value="1"/>
</dbReference>
<keyword evidence="4" id="KW-1185">Reference proteome</keyword>
<dbReference type="RefSeq" id="WP_038078222.1">
    <property type="nucleotide sequence ID" value="NZ_AUND01000034.1"/>
</dbReference>
<dbReference type="OrthoDB" id="9781034at2"/>
<feature type="domain" description="Rhodanese" evidence="2">
    <location>
        <begin position="53"/>
        <end position="134"/>
    </location>
</feature>
<dbReference type="CDD" id="cd00158">
    <property type="entry name" value="RHOD"/>
    <property type="match status" value="1"/>
</dbReference>
<feature type="chain" id="PRO_5001694578" description="Rhodanese domain-containing protein" evidence="1">
    <location>
        <begin position="21"/>
        <end position="141"/>
    </location>
</feature>
<dbReference type="eggNOG" id="COG0607">
    <property type="taxonomic scope" value="Bacteria"/>
</dbReference>
<reference evidence="3 4" key="1">
    <citation type="submission" date="2013-07" db="EMBL/GenBank/DDBJ databases">
        <title>Thioclava pacifica DSM 10166 Genome Sequencing.</title>
        <authorList>
            <person name="Lai Q."/>
            <person name="Shao Z."/>
        </authorList>
    </citation>
    <scope>NUCLEOTIDE SEQUENCE [LARGE SCALE GENOMIC DNA]</scope>
    <source>
        <strain evidence="3 4">DSM 10166</strain>
    </source>
</reference>
<dbReference type="Proteomes" id="UP000027432">
    <property type="component" value="Unassembled WGS sequence"/>
</dbReference>
<keyword evidence="1" id="KW-0732">Signal</keyword>